<dbReference type="InterPro" id="IPR052002">
    <property type="entry name" value="Even-skipped_HD"/>
</dbReference>
<dbReference type="PROSITE" id="PS50071">
    <property type="entry name" value="HOMEOBOX_2"/>
    <property type="match status" value="1"/>
</dbReference>
<evidence type="ECO:0000256" key="4">
    <source>
        <dbReference type="ARBA" id="ARBA00023155"/>
    </source>
</evidence>
<evidence type="ECO:0000256" key="7">
    <source>
        <dbReference type="PROSITE-ProRule" id="PRU00108"/>
    </source>
</evidence>
<keyword evidence="5 7" id="KW-0539">Nucleus</keyword>
<dbReference type="InterPro" id="IPR020479">
    <property type="entry name" value="HD_metazoa"/>
</dbReference>
<dbReference type="Pfam" id="PF00046">
    <property type="entry name" value="Homeodomain"/>
    <property type="match status" value="1"/>
</dbReference>
<evidence type="ECO:0000256" key="8">
    <source>
        <dbReference type="RuleBase" id="RU000682"/>
    </source>
</evidence>
<dbReference type="CDD" id="cd00086">
    <property type="entry name" value="homeodomain"/>
    <property type="match status" value="1"/>
</dbReference>
<dbReference type="Gene3D" id="1.10.10.60">
    <property type="entry name" value="Homeodomain-like"/>
    <property type="match status" value="1"/>
</dbReference>
<feature type="domain" description="Homeobox" evidence="10">
    <location>
        <begin position="98"/>
        <end position="158"/>
    </location>
</feature>
<comment type="similarity">
    <text evidence="6">Belongs to the even-skipped homeobox family.</text>
</comment>
<protein>
    <submittedName>
        <fullName evidence="12">Homeobox domain-containing protein</fullName>
    </submittedName>
</protein>
<evidence type="ECO:0000256" key="5">
    <source>
        <dbReference type="ARBA" id="ARBA00023242"/>
    </source>
</evidence>
<keyword evidence="2" id="KW-0217">Developmental protein</keyword>
<evidence type="ECO:0000256" key="3">
    <source>
        <dbReference type="ARBA" id="ARBA00023125"/>
    </source>
</evidence>
<evidence type="ECO:0000256" key="1">
    <source>
        <dbReference type="ARBA" id="ARBA00004123"/>
    </source>
</evidence>
<keyword evidence="4 7" id="KW-0371">Homeobox</keyword>
<evidence type="ECO:0000259" key="10">
    <source>
        <dbReference type="PROSITE" id="PS50071"/>
    </source>
</evidence>
<feature type="compositionally biased region" description="Low complexity" evidence="9">
    <location>
        <begin position="213"/>
        <end position="229"/>
    </location>
</feature>
<dbReference type="SMART" id="SM00389">
    <property type="entry name" value="HOX"/>
    <property type="match status" value="1"/>
</dbReference>
<organism evidence="11 12">
    <name type="scientific">Ditylenchus dipsaci</name>
    <dbReference type="NCBI Taxonomy" id="166011"/>
    <lineage>
        <taxon>Eukaryota</taxon>
        <taxon>Metazoa</taxon>
        <taxon>Ecdysozoa</taxon>
        <taxon>Nematoda</taxon>
        <taxon>Chromadorea</taxon>
        <taxon>Rhabditida</taxon>
        <taxon>Tylenchina</taxon>
        <taxon>Tylenchomorpha</taxon>
        <taxon>Sphaerularioidea</taxon>
        <taxon>Anguinidae</taxon>
        <taxon>Anguininae</taxon>
        <taxon>Ditylenchus</taxon>
    </lineage>
</organism>
<evidence type="ECO:0000256" key="2">
    <source>
        <dbReference type="ARBA" id="ARBA00022473"/>
    </source>
</evidence>
<name>A0A915E637_9BILA</name>
<dbReference type="InterPro" id="IPR017970">
    <property type="entry name" value="Homeobox_CS"/>
</dbReference>
<dbReference type="InterPro" id="IPR001356">
    <property type="entry name" value="HD"/>
</dbReference>
<evidence type="ECO:0000256" key="9">
    <source>
        <dbReference type="SAM" id="MobiDB-lite"/>
    </source>
</evidence>
<evidence type="ECO:0000256" key="6">
    <source>
        <dbReference type="ARBA" id="ARBA00038449"/>
    </source>
</evidence>
<keyword evidence="3 7" id="KW-0238">DNA-binding</keyword>
<sequence>MESFKIESLIRPKPFLPQSPFVSAAANSINFGFNLSSQPTNLCFNQSTQQLLSNSPFLNNCALSAKTETSSDDSNKSDSELGSDGPDKMQGVCCSADASMRRYRTAFSRDQIKVLEKEFQRENYVSKVRRGELATELNLPESTIKVWFQNRRMKSKRASSMVSWPQLEQLIGGQLMFQNSIYLDAWRQQSAALVQKLYGSGNGGTPNTFPQQPSSTASAVVSTPTSALH</sequence>
<dbReference type="SUPFAM" id="SSF46689">
    <property type="entry name" value="Homeodomain-like"/>
    <property type="match status" value="1"/>
</dbReference>
<proteinExistence type="inferred from homology"/>
<feature type="region of interest" description="Disordered" evidence="9">
    <location>
        <begin position="204"/>
        <end position="229"/>
    </location>
</feature>
<dbReference type="GO" id="GO:0000981">
    <property type="term" value="F:DNA-binding transcription factor activity, RNA polymerase II-specific"/>
    <property type="evidence" value="ECO:0007669"/>
    <property type="project" value="InterPro"/>
</dbReference>
<evidence type="ECO:0000313" key="12">
    <source>
        <dbReference type="WBParaSite" id="jg2728"/>
    </source>
</evidence>
<dbReference type="WBParaSite" id="jg2728">
    <property type="protein sequence ID" value="jg2728"/>
    <property type="gene ID" value="jg2728"/>
</dbReference>
<dbReference type="PANTHER" id="PTHR46294:SF4">
    <property type="entry name" value="SEGMENTATION PROTEIN EVEN-SKIPPED"/>
    <property type="match status" value="1"/>
</dbReference>
<feature type="DNA-binding region" description="Homeobox" evidence="7">
    <location>
        <begin position="100"/>
        <end position="159"/>
    </location>
</feature>
<evidence type="ECO:0000313" key="11">
    <source>
        <dbReference type="Proteomes" id="UP000887574"/>
    </source>
</evidence>
<keyword evidence="11" id="KW-1185">Reference proteome</keyword>
<reference evidence="12" key="1">
    <citation type="submission" date="2022-11" db="UniProtKB">
        <authorList>
            <consortium name="WormBaseParasite"/>
        </authorList>
    </citation>
    <scope>IDENTIFICATION</scope>
</reference>
<dbReference type="InterPro" id="IPR009057">
    <property type="entry name" value="Homeodomain-like_sf"/>
</dbReference>
<comment type="subcellular location">
    <subcellularLocation>
        <location evidence="1 7 8">Nucleus</location>
    </subcellularLocation>
</comment>
<dbReference type="PRINTS" id="PR00024">
    <property type="entry name" value="HOMEOBOX"/>
</dbReference>
<dbReference type="GO" id="GO:0000978">
    <property type="term" value="F:RNA polymerase II cis-regulatory region sequence-specific DNA binding"/>
    <property type="evidence" value="ECO:0007669"/>
    <property type="project" value="TreeGrafter"/>
</dbReference>
<dbReference type="PANTHER" id="PTHR46294">
    <property type="entry name" value="SEGMENTATION PROTEIN EVEN-SKIPPED"/>
    <property type="match status" value="1"/>
</dbReference>
<dbReference type="PROSITE" id="PS00027">
    <property type="entry name" value="HOMEOBOX_1"/>
    <property type="match status" value="1"/>
</dbReference>
<dbReference type="AlphaFoldDB" id="A0A915E637"/>
<accession>A0A915E637</accession>
<feature type="region of interest" description="Disordered" evidence="9">
    <location>
        <begin position="67"/>
        <end position="90"/>
    </location>
</feature>
<dbReference type="GO" id="GO:0005634">
    <property type="term" value="C:nucleus"/>
    <property type="evidence" value="ECO:0007669"/>
    <property type="project" value="UniProtKB-SubCell"/>
</dbReference>
<dbReference type="Proteomes" id="UP000887574">
    <property type="component" value="Unplaced"/>
</dbReference>